<dbReference type="Gene3D" id="2.40.128.110">
    <property type="entry name" value="Lipid/polyisoprenoid-binding, YceI-like"/>
    <property type="match status" value="1"/>
</dbReference>
<dbReference type="Pfam" id="PF04264">
    <property type="entry name" value="YceI"/>
    <property type="match status" value="1"/>
</dbReference>
<dbReference type="AlphaFoldDB" id="A0A375Z218"/>
<dbReference type="InterPro" id="IPR036761">
    <property type="entry name" value="TTHA0802/YceI-like_sf"/>
</dbReference>
<protein>
    <recommendedName>
        <fullName evidence="2">Lipid/polyisoprenoid-binding YceI-like domain-containing protein</fullName>
    </recommendedName>
</protein>
<evidence type="ECO:0000256" key="1">
    <source>
        <dbReference type="ARBA" id="ARBA00008812"/>
    </source>
</evidence>
<dbReference type="STRING" id="29313.BHQ16_12605"/>
<organism evidence="3 4">
    <name type="scientific">Mycobacterium shimoidei</name>
    <dbReference type="NCBI Taxonomy" id="29313"/>
    <lineage>
        <taxon>Bacteria</taxon>
        <taxon>Bacillati</taxon>
        <taxon>Actinomycetota</taxon>
        <taxon>Actinomycetes</taxon>
        <taxon>Mycobacteriales</taxon>
        <taxon>Mycobacteriaceae</taxon>
        <taxon>Mycobacterium</taxon>
    </lineage>
</organism>
<dbReference type="SMART" id="SM00867">
    <property type="entry name" value="YceI"/>
    <property type="match status" value="1"/>
</dbReference>
<evidence type="ECO:0000313" key="4">
    <source>
        <dbReference type="Proteomes" id="UP000252015"/>
    </source>
</evidence>
<gene>
    <name evidence="3" type="ORF">MSP7336_03406</name>
</gene>
<evidence type="ECO:0000313" key="3">
    <source>
        <dbReference type="EMBL" id="SRX95142.1"/>
    </source>
</evidence>
<accession>A0A375Z218</accession>
<dbReference type="Proteomes" id="UP000252015">
    <property type="component" value="Unassembled WGS sequence"/>
</dbReference>
<dbReference type="EMBL" id="UEGW01000001">
    <property type="protein sequence ID" value="SRX95142.1"/>
    <property type="molecule type" value="Genomic_DNA"/>
</dbReference>
<reference evidence="3 4" key="1">
    <citation type="submission" date="2018-05" db="EMBL/GenBank/DDBJ databases">
        <authorList>
            <consortium name="IHU Genomes"/>
        </authorList>
    </citation>
    <scope>NUCLEOTIDE SEQUENCE [LARGE SCALE GENOMIC DNA]</scope>
    <source>
        <strain evidence="3 4">P7336</strain>
    </source>
</reference>
<feature type="domain" description="Lipid/polyisoprenoid-binding YceI-like" evidence="2">
    <location>
        <begin position="1"/>
        <end position="176"/>
    </location>
</feature>
<comment type="similarity">
    <text evidence="1">Belongs to the UPF0312 family.</text>
</comment>
<evidence type="ECO:0000259" key="2">
    <source>
        <dbReference type="SMART" id="SM00867"/>
    </source>
</evidence>
<proteinExistence type="inferred from homology"/>
<keyword evidence="4" id="KW-1185">Reference proteome</keyword>
<name>A0A375Z218_MYCSH</name>
<sequence length="183" mass="19937">MWTLTAADGELLVHTDVGGRAAKMGHRLTIAMRRWRATVRWAAGEPIVAELAVEVNSLEVLRGEGGVTPLSGPEKALVRSNALRSLGAAEFPEISFDTDTIETSSGGYRLTGTLHIHGKVREQVIDLRTDDLGESWRMSCQAVVTQTDFGIKPYSLLMGAVKVKDEVTVSFTAQRAKDRAEDN</sequence>
<dbReference type="InterPro" id="IPR007372">
    <property type="entry name" value="Lipid/polyisoprenoid-bd_YceI"/>
</dbReference>
<dbReference type="SUPFAM" id="SSF101874">
    <property type="entry name" value="YceI-like"/>
    <property type="match status" value="1"/>
</dbReference>